<feature type="domain" description="DUF8213" evidence="2">
    <location>
        <begin position="25"/>
        <end position="128"/>
    </location>
</feature>
<dbReference type="OrthoDB" id="6289829at2"/>
<proteinExistence type="predicted"/>
<keyword evidence="4" id="KW-1185">Reference proteome</keyword>
<reference evidence="3 4" key="1">
    <citation type="submission" date="2006-03" db="EMBL/GenBank/DDBJ databases">
        <authorList>
            <person name="Pinhassi J."/>
            <person name="Pedros-Alio C."/>
            <person name="Ferriera S."/>
            <person name="Johnson J."/>
            <person name="Kravitz S."/>
            <person name="Halpern A."/>
            <person name="Remington K."/>
            <person name="Beeson K."/>
            <person name="Tran B."/>
            <person name="Rogers Y.-H."/>
            <person name="Friedman R."/>
            <person name="Venter J.C."/>
        </authorList>
    </citation>
    <scope>NUCLEOTIDE SEQUENCE [LARGE SCALE GENOMIC DNA]</scope>
    <source>
        <strain evidence="3 4">RED65</strain>
    </source>
</reference>
<protein>
    <recommendedName>
        <fullName evidence="2">DUF8213 domain-containing protein</fullName>
    </recommendedName>
</protein>
<dbReference type="HOGENOM" id="CLU_146191_0_0_6"/>
<dbReference type="STRING" id="207949.RED65_15372"/>
<evidence type="ECO:0000256" key="1">
    <source>
        <dbReference type="SAM" id="SignalP"/>
    </source>
</evidence>
<dbReference type="Pfam" id="PF26641">
    <property type="entry name" value="DUF8213"/>
    <property type="match status" value="1"/>
</dbReference>
<dbReference type="Proteomes" id="UP000004263">
    <property type="component" value="Unassembled WGS sequence"/>
</dbReference>
<dbReference type="InterPro" id="IPR058526">
    <property type="entry name" value="DUF8213"/>
</dbReference>
<organism evidence="3 4">
    <name type="scientific">Bermanella marisrubri</name>
    <dbReference type="NCBI Taxonomy" id="207949"/>
    <lineage>
        <taxon>Bacteria</taxon>
        <taxon>Pseudomonadati</taxon>
        <taxon>Pseudomonadota</taxon>
        <taxon>Gammaproteobacteria</taxon>
        <taxon>Oceanospirillales</taxon>
        <taxon>Oceanospirillaceae</taxon>
        <taxon>Bermanella</taxon>
    </lineage>
</organism>
<dbReference type="RefSeq" id="WP_007018160.1">
    <property type="nucleotide sequence ID" value="NZ_CH724115.1"/>
</dbReference>
<keyword evidence="1" id="KW-0732">Signal</keyword>
<dbReference type="EMBL" id="AAQH01000003">
    <property type="protein sequence ID" value="EAT13089.1"/>
    <property type="molecule type" value="Genomic_DNA"/>
</dbReference>
<evidence type="ECO:0000313" key="3">
    <source>
        <dbReference type="EMBL" id="EAT13089.1"/>
    </source>
</evidence>
<feature type="signal peptide" evidence="1">
    <location>
        <begin position="1"/>
        <end position="19"/>
    </location>
</feature>
<gene>
    <name evidence="3" type="ORF">RED65_15372</name>
</gene>
<comment type="caution">
    <text evidence="3">The sequence shown here is derived from an EMBL/GenBank/DDBJ whole genome shotgun (WGS) entry which is preliminary data.</text>
</comment>
<evidence type="ECO:0000259" key="2">
    <source>
        <dbReference type="Pfam" id="PF26641"/>
    </source>
</evidence>
<dbReference type="AlphaFoldDB" id="Q1N3X6"/>
<accession>Q1N3X6</accession>
<sequence length="134" mass="14518">MKSIILLAMTLVFSSLSIADGRNEGITCLSDDQWVKAEWGDRSNANQSQWVQATKSIPGTPANPSFDTGCLGRCGEGCGSDNGAGFYTKDCLDHDMCAFYDVEFGGAFDRDCGDEWRQAADDFTFGQACRLSSN</sequence>
<feature type="chain" id="PRO_5004194964" description="DUF8213 domain-containing protein" evidence="1">
    <location>
        <begin position="20"/>
        <end position="134"/>
    </location>
</feature>
<name>Q1N3X6_9GAMM</name>
<evidence type="ECO:0000313" key="4">
    <source>
        <dbReference type="Proteomes" id="UP000004263"/>
    </source>
</evidence>